<feature type="binding site" evidence="10 13">
    <location>
        <position position="400"/>
    </location>
    <ligand>
        <name>Mn(2+)</name>
        <dbReference type="ChEBI" id="CHEBI:29035"/>
        <label>1</label>
    </ligand>
</feature>
<dbReference type="HAMAP" id="MF_01038">
    <property type="entry name" value="GpmI"/>
    <property type="match status" value="1"/>
</dbReference>
<evidence type="ECO:0000259" key="14">
    <source>
        <dbReference type="Pfam" id="PF01676"/>
    </source>
</evidence>
<feature type="binding site" evidence="10 13">
    <location>
        <position position="64"/>
    </location>
    <ligand>
        <name>Mn(2+)</name>
        <dbReference type="ChEBI" id="CHEBI:29035"/>
        <label>2</label>
    </ligand>
</feature>
<evidence type="ECO:0000256" key="10">
    <source>
        <dbReference type="HAMAP-Rule" id="MF_01038"/>
    </source>
</evidence>
<feature type="binding site" evidence="10 13">
    <location>
        <position position="460"/>
    </location>
    <ligand>
        <name>Mn(2+)</name>
        <dbReference type="ChEBI" id="CHEBI:29035"/>
        <label>1</label>
    </ligand>
</feature>
<feature type="binding site" evidence="10 12">
    <location>
        <begin position="261"/>
        <end position="264"/>
    </location>
    <ligand>
        <name>substrate</name>
    </ligand>
</feature>
<dbReference type="PIRSF" id="PIRSF001492">
    <property type="entry name" value="IPGAM"/>
    <property type="match status" value="1"/>
</dbReference>
<feature type="domain" description="BPG-independent PGAM N-terminal" evidence="15">
    <location>
        <begin position="84"/>
        <end position="296"/>
    </location>
</feature>
<evidence type="ECO:0000256" key="4">
    <source>
        <dbReference type="ARBA" id="ARBA00012026"/>
    </source>
</evidence>
<protein>
    <recommendedName>
        <fullName evidence="9 10">2,3-bisphosphoglycerate-independent phosphoglycerate mutase</fullName>
        <shortName evidence="10">BPG-independent PGAM</shortName>
        <shortName evidence="10">Phosphoglyceromutase</shortName>
        <shortName evidence="10">iPGM</shortName>
        <ecNumber evidence="4 10">5.4.2.12</ecNumber>
    </recommendedName>
</protein>
<dbReference type="EC" id="5.4.2.12" evidence="4 10"/>
<gene>
    <name evidence="10" type="primary">gpmI</name>
    <name evidence="16" type="ORF">CDO51_06780</name>
</gene>
<evidence type="ECO:0000256" key="6">
    <source>
        <dbReference type="ARBA" id="ARBA00023152"/>
    </source>
</evidence>
<feature type="binding site" evidence="10 13">
    <location>
        <position position="404"/>
    </location>
    <ligand>
        <name>Mn(2+)</name>
        <dbReference type="ChEBI" id="CHEBI:29035"/>
        <label>1</label>
    </ligand>
</feature>
<evidence type="ECO:0000256" key="11">
    <source>
        <dbReference type="PIRSR" id="PIRSR001492-1"/>
    </source>
</evidence>
<feature type="binding site" evidence="10 12">
    <location>
        <position position="187"/>
    </location>
    <ligand>
        <name>substrate</name>
    </ligand>
</feature>
<dbReference type="GO" id="GO:0004619">
    <property type="term" value="F:phosphoglycerate mutase activity"/>
    <property type="evidence" value="ECO:0007669"/>
    <property type="project" value="UniProtKB-UniRule"/>
</dbReference>
<evidence type="ECO:0000259" key="15">
    <source>
        <dbReference type="Pfam" id="PF06415"/>
    </source>
</evidence>
<keyword evidence="8 10" id="KW-0413">Isomerase</keyword>
<feature type="binding site" evidence="10 12">
    <location>
        <position position="125"/>
    </location>
    <ligand>
        <name>substrate</name>
    </ligand>
</feature>
<dbReference type="Pfam" id="PF01676">
    <property type="entry name" value="Metalloenzyme"/>
    <property type="match status" value="1"/>
</dbReference>
<dbReference type="FunFam" id="3.40.1450.10:FF:000001">
    <property type="entry name" value="2,3-bisphosphoglycerate-independent phosphoglycerate mutase"/>
    <property type="match status" value="1"/>
</dbReference>
<feature type="binding site" evidence="10 12">
    <location>
        <position position="193"/>
    </location>
    <ligand>
        <name>substrate</name>
    </ligand>
</feature>
<keyword evidence="17" id="KW-1185">Reference proteome</keyword>
<dbReference type="Proteomes" id="UP000214588">
    <property type="component" value="Unassembled WGS sequence"/>
</dbReference>
<feature type="active site" description="Phosphoserine intermediate" evidence="10 11">
    <location>
        <position position="64"/>
    </location>
</feature>
<evidence type="ECO:0000256" key="2">
    <source>
        <dbReference type="ARBA" id="ARBA00004798"/>
    </source>
</evidence>
<dbReference type="SUPFAM" id="SSF53649">
    <property type="entry name" value="Alkaline phosphatase-like"/>
    <property type="match status" value="1"/>
</dbReference>
<comment type="function">
    <text evidence="10">Catalyzes the interconversion of 2-phosphoglycerate and 3-phosphoglycerate.</text>
</comment>
<dbReference type="GO" id="GO:0005737">
    <property type="term" value="C:cytoplasm"/>
    <property type="evidence" value="ECO:0007669"/>
    <property type="project" value="InterPro"/>
</dbReference>
<evidence type="ECO:0000256" key="1">
    <source>
        <dbReference type="ARBA" id="ARBA00000370"/>
    </source>
</evidence>
<dbReference type="Gene3D" id="3.40.1450.10">
    <property type="entry name" value="BPG-independent phosphoglycerate mutase, domain B"/>
    <property type="match status" value="1"/>
</dbReference>
<evidence type="ECO:0000256" key="7">
    <source>
        <dbReference type="ARBA" id="ARBA00023211"/>
    </source>
</evidence>
<comment type="caution">
    <text evidence="16">The sequence shown here is derived from an EMBL/GenBank/DDBJ whole genome shotgun (WGS) entry which is preliminary data.</text>
</comment>
<proteinExistence type="inferred from homology"/>
<sequence length="510" mass="57194">MTKAKRPVALIVLDGLGLSGEKDGNAFYQAETPYLDSLFYEYGGTTLRADGLHVGLPEGQMGNSEVGHLNLGAGRVVYQELTRINKGVKEDMLEKNKVLLDLYHDVKLKGSSLHLWGLLSDGGVHSHINHVKALLRLAKKVGLTKVYLHAVTDGRDVPPKVAKRYIDEIEDEMKRIGLGKIATVMGRYYAMDRDKRYDRTEKAYNCMVKGMGYEAETAREAVQKAYEREETDEFITPTRILSENHESKVSCDDGMFCFNFRPDRARQLTWSFVNSDFDEFDRESVRVNYVCMTQYDAELDLPIAYPPEKLENTLGEYLASSGKKQLRIAETEKYAHVTFFFNGGVEEKNKDEIRKLIPSPKVSTYDEKPEMSAKEVTDSVLEELHNTQYDFVLLNYANPDMVGHTGDLDATIKAISTIDECLNRLIPEIIENNGIVILTSDHGNAEKMLDSKENSPHTAHTSHVVPFLIVEKGVRYPLKSGGKLADVAPTVLDLMGVNVPQEMTGKSLIG</sequence>
<feature type="binding site" evidence="10 12">
    <location>
        <position position="333"/>
    </location>
    <ligand>
        <name>substrate</name>
    </ligand>
</feature>
<dbReference type="UniPathway" id="UPA00109">
    <property type="reaction ID" value="UER00186"/>
</dbReference>
<feature type="binding site" evidence="10 13">
    <location>
        <position position="14"/>
    </location>
    <ligand>
        <name>Mn(2+)</name>
        <dbReference type="ChEBI" id="CHEBI:29035"/>
        <label>2</label>
    </ligand>
</feature>
<comment type="similarity">
    <text evidence="3 10">Belongs to the BPG-independent phosphoglycerate mutase family.</text>
</comment>
<accession>A0A226BYE2</accession>
<organism evidence="16 17">
    <name type="scientific">Natranaerobius trueperi</name>
    <dbReference type="NCBI Taxonomy" id="759412"/>
    <lineage>
        <taxon>Bacteria</taxon>
        <taxon>Bacillati</taxon>
        <taxon>Bacillota</taxon>
        <taxon>Clostridia</taxon>
        <taxon>Natranaerobiales</taxon>
        <taxon>Natranaerobiaceae</taxon>
        <taxon>Natranaerobius</taxon>
    </lineage>
</organism>
<dbReference type="GO" id="GO:0006007">
    <property type="term" value="P:glucose catabolic process"/>
    <property type="evidence" value="ECO:0007669"/>
    <property type="project" value="InterPro"/>
</dbReference>
<dbReference type="PANTHER" id="PTHR31637:SF0">
    <property type="entry name" value="2,3-BISPHOSPHOGLYCERATE-INDEPENDENT PHOSPHOGLYCERATE MUTASE"/>
    <property type="match status" value="1"/>
</dbReference>
<evidence type="ECO:0000256" key="5">
    <source>
        <dbReference type="ARBA" id="ARBA00022723"/>
    </source>
</evidence>
<dbReference type="AlphaFoldDB" id="A0A226BYE2"/>
<evidence type="ECO:0000256" key="13">
    <source>
        <dbReference type="PIRSR" id="PIRSR001492-3"/>
    </source>
</evidence>
<dbReference type="InterPro" id="IPR011258">
    <property type="entry name" value="BPG-indep_PGM_N"/>
</dbReference>
<dbReference type="CDD" id="cd16010">
    <property type="entry name" value="iPGM"/>
    <property type="match status" value="1"/>
</dbReference>
<dbReference type="InterPro" id="IPR005995">
    <property type="entry name" value="Pgm_bpd_ind"/>
</dbReference>
<evidence type="ECO:0000256" key="8">
    <source>
        <dbReference type="ARBA" id="ARBA00023235"/>
    </source>
</evidence>
<comment type="catalytic activity">
    <reaction evidence="1 10">
        <text>(2R)-2-phosphoglycerate = (2R)-3-phosphoglycerate</text>
        <dbReference type="Rhea" id="RHEA:15901"/>
        <dbReference type="ChEBI" id="CHEBI:58272"/>
        <dbReference type="ChEBI" id="CHEBI:58289"/>
        <dbReference type="EC" id="5.4.2.12"/>
    </reaction>
</comment>
<comment type="cofactor">
    <cofactor evidence="10">
        <name>Mn(2+)</name>
        <dbReference type="ChEBI" id="CHEBI:29035"/>
    </cofactor>
    <text evidence="10">Binds 2 manganese ions per subunit.</text>
</comment>
<dbReference type="SUPFAM" id="SSF64158">
    <property type="entry name" value="2,3-Bisphosphoglycerate-independent phosphoglycerate mutase, substrate-binding domain"/>
    <property type="match status" value="1"/>
</dbReference>
<dbReference type="RefSeq" id="WP_089023542.1">
    <property type="nucleotide sequence ID" value="NZ_NIQC01000012.1"/>
</dbReference>
<dbReference type="InterPro" id="IPR036646">
    <property type="entry name" value="PGAM_B_sf"/>
</dbReference>
<comment type="subunit">
    <text evidence="10">Monomer.</text>
</comment>
<dbReference type="Pfam" id="PF06415">
    <property type="entry name" value="iPGM_N"/>
    <property type="match status" value="1"/>
</dbReference>
<comment type="pathway">
    <text evidence="2 10">Carbohydrate degradation; glycolysis; pyruvate from D-glyceraldehyde 3-phosphate: step 3/5.</text>
</comment>
<keyword evidence="6 10" id="KW-0324">Glycolysis</keyword>
<feature type="binding site" evidence="10 13">
    <location>
        <position position="441"/>
    </location>
    <ligand>
        <name>Mn(2+)</name>
        <dbReference type="ChEBI" id="CHEBI:29035"/>
        <label>2</label>
    </ligand>
</feature>
<evidence type="ECO:0000313" key="17">
    <source>
        <dbReference type="Proteomes" id="UP000214588"/>
    </source>
</evidence>
<dbReference type="InterPro" id="IPR006124">
    <property type="entry name" value="Metalloenzyme"/>
</dbReference>
<evidence type="ECO:0000256" key="12">
    <source>
        <dbReference type="PIRSR" id="PIRSR001492-2"/>
    </source>
</evidence>
<dbReference type="PANTHER" id="PTHR31637">
    <property type="entry name" value="2,3-BISPHOSPHOGLYCERATE-INDEPENDENT PHOSPHOGLYCERATE MUTASE"/>
    <property type="match status" value="1"/>
</dbReference>
<reference evidence="16 17" key="1">
    <citation type="submission" date="2017-06" db="EMBL/GenBank/DDBJ databases">
        <title>Draft Genome Sequence of Natranaerobius trueperi halophilic, alkalithermophilic bacteria from soda lakes.</title>
        <authorList>
            <person name="Zhao B."/>
        </authorList>
    </citation>
    <scope>NUCLEOTIDE SEQUENCE [LARGE SCALE GENOMIC DNA]</scope>
    <source>
        <strain evidence="16 17">DSM 18760</strain>
    </source>
</reference>
<evidence type="ECO:0000313" key="16">
    <source>
        <dbReference type="EMBL" id="OWZ83792.1"/>
    </source>
</evidence>
<evidence type="ECO:0000256" key="9">
    <source>
        <dbReference type="ARBA" id="ARBA00071648"/>
    </source>
</evidence>
<dbReference type="NCBIfam" id="TIGR01307">
    <property type="entry name" value="pgm_bpd_ind"/>
    <property type="match status" value="1"/>
</dbReference>
<dbReference type="GO" id="GO:0006096">
    <property type="term" value="P:glycolytic process"/>
    <property type="evidence" value="ECO:0007669"/>
    <property type="project" value="UniProtKB-UniRule"/>
</dbReference>
<evidence type="ECO:0000256" key="3">
    <source>
        <dbReference type="ARBA" id="ARBA00008819"/>
    </source>
</evidence>
<keyword evidence="5 10" id="KW-0479">Metal-binding</keyword>
<dbReference type="GO" id="GO:0030145">
    <property type="term" value="F:manganese ion binding"/>
    <property type="evidence" value="ECO:0007669"/>
    <property type="project" value="UniProtKB-UniRule"/>
</dbReference>
<name>A0A226BYE2_9FIRM</name>
<feature type="binding site" evidence="10 13">
    <location>
        <position position="442"/>
    </location>
    <ligand>
        <name>Mn(2+)</name>
        <dbReference type="ChEBI" id="CHEBI:29035"/>
        <label>2</label>
    </ligand>
</feature>
<feature type="domain" description="Metalloenzyme" evidence="14">
    <location>
        <begin position="7"/>
        <end position="498"/>
    </location>
</feature>
<dbReference type="OrthoDB" id="9800863at2"/>
<dbReference type="EMBL" id="NIQC01000012">
    <property type="protein sequence ID" value="OWZ83792.1"/>
    <property type="molecule type" value="Genomic_DNA"/>
</dbReference>
<dbReference type="Gene3D" id="3.40.720.10">
    <property type="entry name" value="Alkaline Phosphatase, subunit A"/>
    <property type="match status" value="1"/>
</dbReference>
<feature type="binding site" evidence="10 12">
    <location>
        <begin position="155"/>
        <end position="156"/>
    </location>
    <ligand>
        <name>substrate</name>
    </ligand>
</feature>
<dbReference type="InterPro" id="IPR017850">
    <property type="entry name" value="Alkaline_phosphatase_core_sf"/>
</dbReference>
<keyword evidence="7 10" id="KW-0464">Manganese</keyword>